<evidence type="ECO:0008006" key="4">
    <source>
        <dbReference type="Google" id="ProtNLM"/>
    </source>
</evidence>
<dbReference type="AlphaFoldDB" id="A0A061DEV0"/>
<accession>A0A061DEV0</accession>
<sequence>MALSGWCIALVALCLLETGKGQTETGGPPPNLGFLFERETLLSHDYTGFNVLIDLAMGNGAGEFFTRQVVAETKTHTRYVYKTKPSFSATRVIDGEQTIWECAYKHAEQVTIDEFGDCRLMQLQVDLGETPLELVYYEKTGASWTQIDRGKYVAEMFSRQVQDEIDMLPSAIKLLGSFKVTSIGNPIKPIGAQVVPLVGHVIKAVKCGRRTLWEYSPEARTLCIRVDKITASGVTLVILHFIETNERYRVAYMYGQGNRTMKMQKYRELYKVLSTVKPIRVPNVRLQFDVTVTADEAAKKVKLDDDGSEVDDDEDSDASRMGTPLIKIIEDGDVENALSHEQATLKTWTCEQLQADNSLVLQRAGGAVSWDMGSPQDQPGISISTIQQDLGDAKRNVVTPRRGTFMTYLVDGERKVYIAKDEYPHKVVKEFVANVGVLTVFATRLNGLVHRRYFLRRKGVWSETSKVGHYNSRKAIVLSRDIDIEELDTSNKIFYNNKFEGKWLAPYINIGPHDSTVDISPKYTYSFSRVIYKKQDLWVFNKAAFEMVTDIKIWQHGDERVLTIITVSGHDKRHERTFIMTNDKWDLVEEGAFVTAYKTPLVIDAAKSRQSGINKITAWPLLPNQDNTMRPLLGNYIHTVKYGDQVLWKHEGKDYMCDSVYNIKIRDVVIVTLKVFDRYGDTYYVYYLNDGTNSRWVEIDVVLLAFLVRNLQASRDFADILKKYEFTAGKFKDLIVKGATSQIVEPEL</sequence>
<feature type="chain" id="PRO_5001595772" description="Signal peptide containing protein" evidence="1">
    <location>
        <begin position="22"/>
        <end position="748"/>
    </location>
</feature>
<organism evidence="2 3">
    <name type="scientific">Babesia bigemina</name>
    <dbReference type="NCBI Taxonomy" id="5866"/>
    <lineage>
        <taxon>Eukaryota</taxon>
        <taxon>Sar</taxon>
        <taxon>Alveolata</taxon>
        <taxon>Apicomplexa</taxon>
        <taxon>Aconoidasida</taxon>
        <taxon>Piroplasmida</taxon>
        <taxon>Babesiidae</taxon>
        <taxon>Babesia</taxon>
    </lineage>
</organism>
<proteinExistence type="predicted"/>
<gene>
    <name evidence="2" type="ORF">BBBOND_0404030</name>
</gene>
<dbReference type="VEuPathDB" id="PiroplasmaDB:BBBOND_0404030"/>
<keyword evidence="3" id="KW-1185">Reference proteome</keyword>
<evidence type="ECO:0000313" key="3">
    <source>
        <dbReference type="Proteomes" id="UP000033188"/>
    </source>
</evidence>
<evidence type="ECO:0000256" key="1">
    <source>
        <dbReference type="SAM" id="SignalP"/>
    </source>
</evidence>
<dbReference type="OrthoDB" id="364620at2759"/>
<feature type="signal peptide" evidence="1">
    <location>
        <begin position="1"/>
        <end position="21"/>
    </location>
</feature>
<protein>
    <recommendedName>
        <fullName evidence="4">Signal peptide containing protein</fullName>
    </recommendedName>
</protein>
<dbReference type="EMBL" id="LK391711">
    <property type="protein sequence ID" value="CDR97915.1"/>
    <property type="molecule type" value="Genomic_DNA"/>
</dbReference>
<reference evidence="3" key="1">
    <citation type="journal article" date="2014" name="Nucleic Acids Res.">
        <title>The evolutionary dynamics of variant antigen genes in Babesia reveal a history of genomic innovation underlying host-parasite interaction.</title>
        <authorList>
            <person name="Jackson A.P."/>
            <person name="Otto T.D."/>
            <person name="Darby A."/>
            <person name="Ramaprasad A."/>
            <person name="Xia D."/>
            <person name="Echaide I.E."/>
            <person name="Farber M."/>
            <person name="Gahlot S."/>
            <person name="Gamble J."/>
            <person name="Gupta D."/>
            <person name="Gupta Y."/>
            <person name="Jackson L."/>
            <person name="Malandrin L."/>
            <person name="Malas T.B."/>
            <person name="Moussa E."/>
            <person name="Nair M."/>
            <person name="Reid A.J."/>
            <person name="Sanders M."/>
            <person name="Sharma J."/>
            <person name="Tracey A."/>
            <person name="Quail M.A."/>
            <person name="Weir W."/>
            <person name="Wastling J.M."/>
            <person name="Hall N."/>
            <person name="Willadsen P."/>
            <person name="Lingelbach K."/>
            <person name="Shiels B."/>
            <person name="Tait A."/>
            <person name="Berriman M."/>
            <person name="Allred D.R."/>
            <person name="Pain A."/>
        </authorList>
    </citation>
    <scope>NUCLEOTIDE SEQUENCE [LARGE SCALE GENOMIC DNA]</scope>
    <source>
        <strain evidence="3">Bond</strain>
    </source>
</reference>
<dbReference type="RefSeq" id="XP_012770101.1">
    <property type="nucleotide sequence ID" value="XM_012914647.1"/>
</dbReference>
<dbReference type="KEGG" id="bbig:BBBOND_0404030"/>
<name>A0A061DEV0_BABBI</name>
<dbReference type="Proteomes" id="UP000033188">
    <property type="component" value="Chromosome 5"/>
</dbReference>
<evidence type="ECO:0000313" key="2">
    <source>
        <dbReference type="EMBL" id="CDR97915.1"/>
    </source>
</evidence>
<dbReference type="GeneID" id="24566456"/>
<keyword evidence="1" id="KW-0732">Signal</keyword>